<dbReference type="InterPro" id="IPR036412">
    <property type="entry name" value="HAD-like_sf"/>
</dbReference>
<feature type="transmembrane region" description="Helical" evidence="6">
    <location>
        <begin position="617"/>
        <end position="641"/>
    </location>
</feature>
<dbReference type="PANTHER" id="PTHR42861">
    <property type="entry name" value="CALCIUM-TRANSPORTING ATPASE"/>
    <property type="match status" value="1"/>
</dbReference>
<dbReference type="Pfam" id="PF00122">
    <property type="entry name" value="E1-E2_ATPase"/>
    <property type="match status" value="1"/>
</dbReference>
<dbReference type="SFLD" id="SFLDG00002">
    <property type="entry name" value="C1.7:_P-type_atpase_like"/>
    <property type="match status" value="1"/>
</dbReference>
<dbReference type="SUPFAM" id="SSF56784">
    <property type="entry name" value="HAD-like"/>
    <property type="match status" value="1"/>
</dbReference>
<feature type="transmembrane region" description="Helical" evidence="6">
    <location>
        <begin position="738"/>
        <end position="758"/>
    </location>
</feature>
<dbReference type="InterPro" id="IPR023214">
    <property type="entry name" value="HAD_sf"/>
</dbReference>
<dbReference type="PROSITE" id="PS00154">
    <property type="entry name" value="ATPASE_E1_E2"/>
    <property type="match status" value="1"/>
</dbReference>
<evidence type="ECO:0000256" key="2">
    <source>
        <dbReference type="ARBA" id="ARBA00022692"/>
    </source>
</evidence>
<feature type="transmembrane region" description="Helical" evidence="6">
    <location>
        <begin position="93"/>
        <end position="111"/>
    </location>
</feature>
<feature type="transmembrane region" description="Helical" evidence="6">
    <location>
        <begin position="280"/>
        <end position="300"/>
    </location>
</feature>
<dbReference type="InterPro" id="IPR059000">
    <property type="entry name" value="ATPase_P-type_domA"/>
</dbReference>
<feature type="transmembrane region" description="Helical" evidence="6">
    <location>
        <begin position="685"/>
        <end position="705"/>
    </location>
</feature>
<keyword evidence="5 6" id="KW-0472">Membrane</keyword>
<comment type="subcellular location">
    <subcellularLocation>
        <location evidence="1">Membrane</location>
        <topology evidence="1">Multi-pass membrane protein</topology>
    </subcellularLocation>
</comment>
<dbReference type="PRINTS" id="PR00119">
    <property type="entry name" value="CATATPASE"/>
</dbReference>
<dbReference type="EMBL" id="FMXC01000007">
    <property type="protein sequence ID" value="SDA49362.1"/>
    <property type="molecule type" value="Genomic_DNA"/>
</dbReference>
<feature type="transmembrane region" description="Helical" evidence="6">
    <location>
        <begin position="711"/>
        <end position="731"/>
    </location>
</feature>
<feature type="domain" description="P-type ATPase A" evidence="7">
    <location>
        <begin position="128"/>
        <end position="217"/>
    </location>
</feature>
<keyword evidence="9" id="KW-1185">Reference proteome</keyword>
<evidence type="ECO:0000313" key="8">
    <source>
        <dbReference type="EMBL" id="SDA49362.1"/>
    </source>
</evidence>
<dbReference type="Gene3D" id="3.40.50.1000">
    <property type="entry name" value="HAD superfamily/HAD-like"/>
    <property type="match status" value="1"/>
</dbReference>
<dbReference type="Gene3D" id="2.70.150.10">
    <property type="entry name" value="Calcium-transporting ATPase, cytoplasmic transduction domain A"/>
    <property type="match status" value="1"/>
</dbReference>
<dbReference type="InterPro" id="IPR023299">
    <property type="entry name" value="ATPase_P-typ_cyto_dom_N"/>
</dbReference>
<dbReference type="SFLD" id="SFLDF00027">
    <property type="entry name" value="p-type_atpase"/>
    <property type="match status" value="1"/>
</dbReference>
<dbReference type="Proteomes" id="UP000181860">
    <property type="component" value="Unassembled WGS sequence"/>
</dbReference>
<evidence type="ECO:0000256" key="4">
    <source>
        <dbReference type="ARBA" id="ARBA00022989"/>
    </source>
</evidence>
<dbReference type="InterPro" id="IPR008250">
    <property type="entry name" value="ATPase_P-typ_transduc_dom_A_sf"/>
</dbReference>
<feature type="transmembrane region" description="Helical" evidence="6">
    <location>
        <begin position="647"/>
        <end position="665"/>
    </location>
</feature>
<dbReference type="SUPFAM" id="SSF81653">
    <property type="entry name" value="Calcium ATPase, transduction domain A"/>
    <property type="match status" value="1"/>
</dbReference>
<keyword evidence="4 6" id="KW-1133">Transmembrane helix</keyword>
<dbReference type="Gene3D" id="3.40.1110.10">
    <property type="entry name" value="Calcium-transporting ATPase, cytoplasmic domain N"/>
    <property type="match status" value="1"/>
</dbReference>
<protein>
    <submittedName>
        <fullName evidence="8">Cation-transporting ATPase E</fullName>
    </submittedName>
</protein>
<dbReference type="Gene3D" id="1.20.1110.10">
    <property type="entry name" value="Calcium-transporting ATPase, transmembrane domain"/>
    <property type="match status" value="1"/>
</dbReference>
<comment type="caution">
    <text evidence="8">The sequence shown here is derived from an EMBL/GenBank/DDBJ whole genome shotgun (WGS) entry which is preliminary data.</text>
</comment>
<evidence type="ECO:0000256" key="5">
    <source>
        <dbReference type="ARBA" id="ARBA00023136"/>
    </source>
</evidence>
<evidence type="ECO:0000259" key="7">
    <source>
        <dbReference type="Pfam" id="PF00122"/>
    </source>
</evidence>
<name>A0ABY0MEE6_9LACO</name>
<dbReference type="Pfam" id="PF00702">
    <property type="entry name" value="Hydrolase"/>
    <property type="match status" value="1"/>
</dbReference>
<gene>
    <name evidence="8" type="ORF">SAMN02983011_00881</name>
</gene>
<evidence type="ECO:0000256" key="3">
    <source>
        <dbReference type="ARBA" id="ARBA00022967"/>
    </source>
</evidence>
<evidence type="ECO:0000313" key="9">
    <source>
        <dbReference type="Proteomes" id="UP000181860"/>
    </source>
</evidence>
<sequence>MRAFLIIRYNSVTRENIYWVIKMNEEKTNLETGLTSVEVEHRIQAGEVNKAVDDQFKTNKQIIRENLFTYFNLIFLVLSILLVVVGAYKDLTFLPVIILNTVIGIVQEIRAKKILSKLNVMNTTDIMALRDGQEVKISIENLVKDDIVLLKTGDQIPADGHVIKGNIRVNESLLTGEADEITKGIGDELMSGSFVVSGTAYMQLEKVGKESYISKLTIKAKAMGSSEQSEMVRSINKLIKWVGIIIIPLGIALFSMSFFINKMSLYRSIVSMEAAIIGMIPEGLYLLTTIALALAVVRLARNQVMLHDMKSVETLARVNVLCVDKTGTITEPKMSVEKAIPSKNYKGNLNKIIGDFAQNMPADNATMKAVHEFFTENNDKKANGILPFTSVNKYSGVIFDDHTLLIGAPEMVLRDQFDEYQAEFEHYAATGYRVLIVANYPGVLTENDSALVKPVEVYGYILLTNPIRKEAKATFEYFAKQGVEIKVISGDNPVTVSRVAQQAGIKNSDRYIDAQEIPEDGYEEAMQKYSVFGRVKPEQKRKFVKALQNQGNTVAMTGDGVNDILAMKKADCSIAIASGNSAAVQASQVVLLDSNFARMPKVVNEGRRVVNNIQRSASLFLVKNIFSFLMAIFSLIMVINYPLQPSQITLISAFTIGLPSFLLALESNKNRIRGQFIPNILSQAIPGGVTDMLAVSILVVAGGYFQLDHNNVGTTATLLLIAVGMMVLYHISAPLNRFRLLVMIGSFVGLVLAIIFLHNLFSMSMITDKALFILAVLFCAATTIFRWLSRILDGIREVFIVFDQKGKNMTFGDFHEAYKRGRENIIE</sequence>
<proteinExistence type="predicted"/>
<keyword evidence="3" id="KW-1278">Translocase</keyword>
<feature type="transmembrane region" description="Helical" evidence="6">
    <location>
        <begin position="67"/>
        <end position="87"/>
    </location>
</feature>
<dbReference type="NCBIfam" id="TIGR01494">
    <property type="entry name" value="ATPase_P-type"/>
    <property type="match status" value="2"/>
</dbReference>
<dbReference type="InterPro" id="IPR001757">
    <property type="entry name" value="P_typ_ATPase"/>
</dbReference>
<dbReference type="PRINTS" id="PR00120">
    <property type="entry name" value="HATPASE"/>
</dbReference>
<dbReference type="InterPro" id="IPR018303">
    <property type="entry name" value="ATPase_P-typ_P_site"/>
</dbReference>
<dbReference type="CDD" id="cd02609">
    <property type="entry name" value="P-type_ATPase"/>
    <property type="match status" value="1"/>
</dbReference>
<dbReference type="InterPro" id="IPR023298">
    <property type="entry name" value="ATPase_P-typ_TM_dom_sf"/>
</dbReference>
<dbReference type="InterPro" id="IPR044492">
    <property type="entry name" value="P_typ_ATPase_HD_dom"/>
</dbReference>
<dbReference type="SUPFAM" id="SSF81665">
    <property type="entry name" value="Calcium ATPase, transmembrane domain M"/>
    <property type="match status" value="1"/>
</dbReference>
<dbReference type="SFLD" id="SFLDS00003">
    <property type="entry name" value="Haloacid_Dehalogenase"/>
    <property type="match status" value="1"/>
</dbReference>
<feature type="transmembrane region" description="Helical" evidence="6">
    <location>
        <begin position="770"/>
        <end position="788"/>
    </location>
</feature>
<organism evidence="8 9">
    <name type="scientific">Lactobacillus kefiranofaciens</name>
    <dbReference type="NCBI Taxonomy" id="267818"/>
    <lineage>
        <taxon>Bacteria</taxon>
        <taxon>Bacillati</taxon>
        <taxon>Bacillota</taxon>
        <taxon>Bacilli</taxon>
        <taxon>Lactobacillales</taxon>
        <taxon>Lactobacillaceae</taxon>
        <taxon>Lactobacillus</taxon>
    </lineage>
</organism>
<feature type="transmembrane region" description="Helical" evidence="6">
    <location>
        <begin position="238"/>
        <end position="260"/>
    </location>
</feature>
<evidence type="ECO:0000256" key="6">
    <source>
        <dbReference type="SAM" id="Phobius"/>
    </source>
</evidence>
<reference evidence="8 9" key="1">
    <citation type="submission" date="2016-10" db="EMBL/GenBank/DDBJ databases">
        <authorList>
            <person name="Varghese N."/>
            <person name="Submissions S."/>
        </authorList>
    </citation>
    <scope>NUCLEOTIDE SEQUENCE [LARGE SCALE GENOMIC DNA]</scope>
    <source>
        <strain evidence="8 9">ATCC 43761</strain>
    </source>
</reference>
<accession>A0ABY0MEE6</accession>
<keyword evidence="2 6" id="KW-0812">Transmembrane</keyword>
<evidence type="ECO:0000256" key="1">
    <source>
        <dbReference type="ARBA" id="ARBA00004141"/>
    </source>
</evidence>